<accession>A0ABX3XZS3</accession>
<feature type="compositionally biased region" description="Basic and acidic residues" evidence="1">
    <location>
        <begin position="11"/>
        <end position="20"/>
    </location>
</feature>
<sequence length="146" mass="16301">MNMAELFSHSETLHAHRRDAGNPYPAPRSPLASYVLDQLPADLTAVTRSQSTYEELAAKQCRMLRTLGDDTPPADDASARLVQLDLLFMRGNLPEAGHQPGTYRLRMRARGRDAGHDVPLDTDGEPLYFQAVLVGPADYYDYKLEK</sequence>
<reference evidence="2 3" key="1">
    <citation type="submission" date="2016-09" db="EMBL/GenBank/DDBJ databases">
        <title>Streptomyces platensis DSM40041, a candidate organism with high potential of specific P450 cytochromes.</title>
        <authorList>
            <person name="Grumaz C."/>
            <person name="Vainshtein Y."/>
            <person name="Kirstahler P."/>
            <person name="Sohn K."/>
        </authorList>
    </citation>
    <scope>NUCLEOTIDE SEQUENCE [LARGE SCALE GENOMIC DNA]</scope>
    <source>
        <strain evidence="2 3">DSM 40041</strain>
    </source>
</reference>
<organism evidence="2 3">
    <name type="scientific">Streptomyces platensis</name>
    <dbReference type="NCBI Taxonomy" id="58346"/>
    <lineage>
        <taxon>Bacteria</taxon>
        <taxon>Bacillati</taxon>
        <taxon>Actinomycetota</taxon>
        <taxon>Actinomycetes</taxon>
        <taxon>Kitasatosporales</taxon>
        <taxon>Streptomycetaceae</taxon>
        <taxon>Streptomyces</taxon>
    </lineage>
</organism>
<feature type="region of interest" description="Disordered" evidence="1">
    <location>
        <begin position="7"/>
        <end position="26"/>
    </location>
</feature>
<evidence type="ECO:0000313" key="3">
    <source>
        <dbReference type="Proteomes" id="UP000194225"/>
    </source>
</evidence>
<dbReference type="Proteomes" id="UP000194225">
    <property type="component" value="Unassembled WGS sequence"/>
</dbReference>
<protein>
    <submittedName>
        <fullName evidence="2">Uncharacterized protein</fullName>
    </submittedName>
</protein>
<evidence type="ECO:0000313" key="2">
    <source>
        <dbReference type="EMBL" id="OSY46351.1"/>
    </source>
</evidence>
<gene>
    <name evidence="2" type="ORF">BG653_02319</name>
</gene>
<name>A0ABX3XZS3_STRPT</name>
<comment type="caution">
    <text evidence="2">The sequence shown here is derived from an EMBL/GenBank/DDBJ whole genome shotgun (WGS) entry which is preliminary data.</text>
</comment>
<dbReference type="EMBL" id="MIGA01000011">
    <property type="protein sequence ID" value="OSY46351.1"/>
    <property type="molecule type" value="Genomic_DNA"/>
</dbReference>
<evidence type="ECO:0000256" key="1">
    <source>
        <dbReference type="SAM" id="MobiDB-lite"/>
    </source>
</evidence>
<keyword evidence="3" id="KW-1185">Reference proteome</keyword>
<proteinExistence type="predicted"/>